<feature type="region of interest" description="Disordered" evidence="1">
    <location>
        <begin position="132"/>
        <end position="153"/>
    </location>
</feature>
<accession>A0A1X7T9L1</accession>
<dbReference type="InParanoid" id="A0A1X7T9L1"/>
<dbReference type="AlphaFoldDB" id="A0A1X7T9L1"/>
<feature type="compositionally biased region" description="Low complexity" evidence="1">
    <location>
        <begin position="194"/>
        <end position="204"/>
    </location>
</feature>
<name>A0A1X7T9L1_AMPQE</name>
<evidence type="ECO:0000313" key="2">
    <source>
        <dbReference type="EnsemblMetazoa" id="Aqu2.1.11239_001"/>
    </source>
</evidence>
<sequence>MVSYNNLNKIVKLSHDADIQLLKERCLHLFKFGPNIKLDLIFQKYDPDRDAYVDLTDDDFINHKDKLKMVVQPLLKDQSVASSLCDFNERQDESDVSVSTTPTVLVASPSAEVTSPSSVEFTATPSGIEMKRPRRILDSDDDEENGSAISENSCSLKEVKKPKMDIPVAVLRGHCANTNRFKEFRRLKTVRKPSSSQSSGGTSSNIKPTVLPSPTIPAGEDETSFERHNNQIKAEFSRKEKRNQAVLTALIAQTFPMRRKDITESPCHSSEILMKYPFLKGDQV</sequence>
<reference evidence="2" key="1">
    <citation type="submission" date="2017-05" db="UniProtKB">
        <authorList>
            <consortium name="EnsemblMetazoa"/>
        </authorList>
    </citation>
    <scope>IDENTIFICATION</scope>
</reference>
<feature type="region of interest" description="Disordered" evidence="1">
    <location>
        <begin position="186"/>
        <end position="226"/>
    </location>
</feature>
<proteinExistence type="predicted"/>
<protein>
    <recommendedName>
        <fullName evidence="3">PB1 domain-containing protein</fullName>
    </recommendedName>
</protein>
<evidence type="ECO:0000256" key="1">
    <source>
        <dbReference type="SAM" id="MobiDB-lite"/>
    </source>
</evidence>
<dbReference type="EnsemblMetazoa" id="Aqu2.1.11239_001">
    <property type="protein sequence ID" value="Aqu2.1.11239_001"/>
    <property type="gene ID" value="Aqu2.1.11239"/>
</dbReference>
<evidence type="ECO:0008006" key="3">
    <source>
        <dbReference type="Google" id="ProtNLM"/>
    </source>
</evidence>
<organism evidence="2">
    <name type="scientific">Amphimedon queenslandica</name>
    <name type="common">Sponge</name>
    <dbReference type="NCBI Taxonomy" id="400682"/>
    <lineage>
        <taxon>Eukaryota</taxon>
        <taxon>Metazoa</taxon>
        <taxon>Porifera</taxon>
        <taxon>Demospongiae</taxon>
        <taxon>Heteroscleromorpha</taxon>
        <taxon>Haplosclerida</taxon>
        <taxon>Niphatidae</taxon>
        <taxon>Amphimedon</taxon>
    </lineage>
</organism>